<organism evidence="2 3">
    <name type="scientific">Dentiscutata erythropus</name>
    <dbReference type="NCBI Taxonomy" id="1348616"/>
    <lineage>
        <taxon>Eukaryota</taxon>
        <taxon>Fungi</taxon>
        <taxon>Fungi incertae sedis</taxon>
        <taxon>Mucoromycota</taxon>
        <taxon>Glomeromycotina</taxon>
        <taxon>Glomeromycetes</taxon>
        <taxon>Diversisporales</taxon>
        <taxon>Gigasporaceae</taxon>
        <taxon>Dentiscutata</taxon>
    </lineage>
</organism>
<reference evidence="2" key="1">
    <citation type="submission" date="2021-06" db="EMBL/GenBank/DDBJ databases">
        <authorList>
            <person name="Kallberg Y."/>
            <person name="Tangrot J."/>
            <person name="Rosling A."/>
        </authorList>
    </citation>
    <scope>NUCLEOTIDE SEQUENCE</scope>
    <source>
        <strain evidence="2">MA453B</strain>
    </source>
</reference>
<dbReference type="AlphaFoldDB" id="A0A9N9K0V2"/>
<dbReference type="GO" id="GO:0046983">
    <property type="term" value="F:protein dimerization activity"/>
    <property type="evidence" value="ECO:0007669"/>
    <property type="project" value="InterPro"/>
</dbReference>
<gene>
    <name evidence="2" type="ORF">DERYTH_LOCUS23493</name>
</gene>
<protein>
    <submittedName>
        <fullName evidence="2">8032_t:CDS:1</fullName>
    </submittedName>
</protein>
<keyword evidence="3" id="KW-1185">Reference proteome</keyword>
<sequence>KSEQVTEISTHKAVLMIDYFDKAVVPPEKAAELHTSFINFPNECSSIPTKIKEIITSRRHFLENEQFTLVLRYVVDAIAKLESNNITLGDIFAELLLIYKKLKSSEYEDFDYGLVEHAKDVVNFRAKEFDEPIYILFSIFFKSKISQNRYIKKLTFNNMIVYALTFAQMWNFTRDQALQISQKLLLDYYNNEPPFNLTTLKPHAYWKKVSHQAGALKNLALKIFAIRPHSAEVERLFSHMDLMNEEDNELEFDHIQEIYLESLPNNSDLFLEEFINFDAIEELTSNEVKKISDEAKNTTNWT</sequence>
<evidence type="ECO:0000313" key="2">
    <source>
        <dbReference type="EMBL" id="CAG8801634.1"/>
    </source>
</evidence>
<dbReference type="SUPFAM" id="SSF53098">
    <property type="entry name" value="Ribonuclease H-like"/>
    <property type="match status" value="1"/>
</dbReference>
<evidence type="ECO:0000259" key="1">
    <source>
        <dbReference type="Pfam" id="PF05699"/>
    </source>
</evidence>
<dbReference type="Proteomes" id="UP000789405">
    <property type="component" value="Unassembled WGS sequence"/>
</dbReference>
<name>A0A9N9K0V2_9GLOM</name>
<dbReference type="InterPro" id="IPR012337">
    <property type="entry name" value="RNaseH-like_sf"/>
</dbReference>
<proteinExistence type="predicted"/>
<feature type="non-terminal residue" evidence="2">
    <location>
        <position position="1"/>
    </location>
</feature>
<accession>A0A9N9K0V2</accession>
<dbReference type="OrthoDB" id="2445862at2759"/>
<feature type="non-terminal residue" evidence="2">
    <location>
        <position position="302"/>
    </location>
</feature>
<comment type="caution">
    <text evidence="2">The sequence shown here is derived from an EMBL/GenBank/DDBJ whole genome shotgun (WGS) entry which is preliminary data.</text>
</comment>
<dbReference type="EMBL" id="CAJVPY010036095">
    <property type="protein sequence ID" value="CAG8801634.1"/>
    <property type="molecule type" value="Genomic_DNA"/>
</dbReference>
<dbReference type="InterPro" id="IPR008906">
    <property type="entry name" value="HATC_C_dom"/>
</dbReference>
<evidence type="ECO:0000313" key="3">
    <source>
        <dbReference type="Proteomes" id="UP000789405"/>
    </source>
</evidence>
<feature type="domain" description="HAT C-terminal dimerisation" evidence="1">
    <location>
        <begin position="186"/>
        <end position="258"/>
    </location>
</feature>
<dbReference type="Pfam" id="PF05699">
    <property type="entry name" value="Dimer_Tnp_hAT"/>
    <property type="match status" value="1"/>
</dbReference>